<dbReference type="CDD" id="cd00866">
    <property type="entry name" value="PEBP_euk"/>
    <property type="match status" value="1"/>
</dbReference>
<protein>
    <submittedName>
        <fullName evidence="2">Uncharacterized protein</fullName>
    </submittedName>
</protein>
<name>A0A8J4RJM7_9ROSI</name>
<accession>A0A8J4RJM7</accession>
<dbReference type="PANTHER" id="PTHR11362">
    <property type="entry name" value="PHOSPHATIDYLETHANOLAMINE-BINDING PROTEIN"/>
    <property type="match status" value="1"/>
</dbReference>
<sequence>MAASVDPLVVGRVIGDVVDMFVPTVNMAAYFGSKHVTSGCDIKPSIAVNPPKVTLTGHSDELYALVMTDPDAPSPSEPNMREWVHWIVLDIPGGTNPSRGKEILPYVGPRPPIGIHRYILVLFRQKSRLGLVDQPPSRANFNTRFFAAQLDLGLPVATVYFNSQKEPANKNYIAPNVGLVNGEDLNRIFRSEIFLYTDGQLRAAHDILGTTNSSQTNLQAAIAPKAPAATQLADAGTTKATIEPTKEK</sequence>
<evidence type="ECO:0000256" key="1">
    <source>
        <dbReference type="ARBA" id="ARBA00007091"/>
    </source>
</evidence>
<dbReference type="InterPro" id="IPR035810">
    <property type="entry name" value="PEBP_euk"/>
</dbReference>
<gene>
    <name evidence="2" type="ORF">CMV_010082</name>
</gene>
<dbReference type="InterPro" id="IPR001858">
    <property type="entry name" value="Phosphatidylethanolamine-bd_CS"/>
</dbReference>
<comment type="caution">
    <text evidence="2">The sequence shown here is derived from an EMBL/GenBank/DDBJ whole genome shotgun (WGS) entry which is preliminary data.</text>
</comment>
<dbReference type="OrthoDB" id="2506647at2759"/>
<dbReference type="AlphaFoldDB" id="A0A8J4RJM7"/>
<dbReference type="Pfam" id="PF01161">
    <property type="entry name" value="PBP"/>
    <property type="match status" value="1"/>
</dbReference>
<dbReference type="GO" id="GO:0010030">
    <property type="term" value="P:positive regulation of seed germination"/>
    <property type="evidence" value="ECO:0007669"/>
    <property type="project" value="TreeGrafter"/>
</dbReference>
<evidence type="ECO:0000313" key="3">
    <source>
        <dbReference type="Proteomes" id="UP000737018"/>
    </source>
</evidence>
<dbReference type="FunFam" id="3.90.280.10:FF:000001">
    <property type="entry name" value="Terminal flower 1"/>
    <property type="match status" value="1"/>
</dbReference>
<dbReference type="InterPro" id="IPR008914">
    <property type="entry name" value="PEBP"/>
</dbReference>
<dbReference type="Proteomes" id="UP000737018">
    <property type="component" value="Unassembled WGS sequence"/>
</dbReference>
<organism evidence="2 3">
    <name type="scientific">Castanea mollissima</name>
    <name type="common">Chinese chestnut</name>
    <dbReference type="NCBI Taxonomy" id="60419"/>
    <lineage>
        <taxon>Eukaryota</taxon>
        <taxon>Viridiplantae</taxon>
        <taxon>Streptophyta</taxon>
        <taxon>Embryophyta</taxon>
        <taxon>Tracheophyta</taxon>
        <taxon>Spermatophyta</taxon>
        <taxon>Magnoliopsida</taxon>
        <taxon>eudicotyledons</taxon>
        <taxon>Gunneridae</taxon>
        <taxon>Pentapetalae</taxon>
        <taxon>rosids</taxon>
        <taxon>fabids</taxon>
        <taxon>Fagales</taxon>
        <taxon>Fagaceae</taxon>
        <taxon>Castanea</taxon>
    </lineage>
</organism>
<proteinExistence type="inferred from homology"/>
<evidence type="ECO:0000313" key="2">
    <source>
        <dbReference type="EMBL" id="KAF3965761.1"/>
    </source>
</evidence>
<reference evidence="2" key="1">
    <citation type="submission" date="2020-03" db="EMBL/GenBank/DDBJ databases">
        <title>Castanea mollissima Vanexum genome sequencing.</title>
        <authorList>
            <person name="Staton M."/>
        </authorList>
    </citation>
    <scope>NUCLEOTIDE SEQUENCE</scope>
    <source>
        <tissue evidence="2">Leaf</tissue>
    </source>
</reference>
<dbReference type="EMBL" id="JRKL02001143">
    <property type="protein sequence ID" value="KAF3965761.1"/>
    <property type="molecule type" value="Genomic_DNA"/>
</dbReference>
<dbReference type="PANTHER" id="PTHR11362:SF82">
    <property type="entry name" value="PHOSPHATIDYLETHANOLAMINE-BINDING PROTEIN 4"/>
    <property type="match status" value="1"/>
</dbReference>
<comment type="similarity">
    <text evidence="1">Belongs to the phosphatidylethanolamine-binding protein family.</text>
</comment>
<dbReference type="GO" id="GO:0009737">
    <property type="term" value="P:response to abscisic acid"/>
    <property type="evidence" value="ECO:0007669"/>
    <property type="project" value="TreeGrafter"/>
</dbReference>
<keyword evidence="3" id="KW-1185">Reference proteome</keyword>
<dbReference type="PROSITE" id="PS01220">
    <property type="entry name" value="PBP"/>
    <property type="match status" value="1"/>
</dbReference>
<dbReference type="InterPro" id="IPR036610">
    <property type="entry name" value="PEBP-like_sf"/>
</dbReference>
<dbReference type="SUPFAM" id="SSF49777">
    <property type="entry name" value="PEBP-like"/>
    <property type="match status" value="1"/>
</dbReference>
<dbReference type="Gene3D" id="3.90.280.10">
    <property type="entry name" value="PEBP-like"/>
    <property type="match status" value="1"/>
</dbReference>